<evidence type="ECO:0000259" key="1">
    <source>
        <dbReference type="PROSITE" id="PS51352"/>
    </source>
</evidence>
<feature type="domain" description="Thioredoxin" evidence="1">
    <location>
        <begin position="45"/>
        <end position="188"/>
    </location>
</feature>
<dbReference type="AlphaFoldDB" id="A9L4Q3"/>
<dbReference type="InterPro" id="IPR013766">
    <property type="entry name" value="Thioredoxin_domain"/>
</dbReference>
<reference evidence="2 3" key="1">
    <citation type="submission" date="2007-11" db="EMBL/GenBank/DDBJ databases">
        <title>Complete sequence of chromosome of Shewanella baltica OS195.</title>
        <authorList>
            <consortium name="US DOE Joint Genome Institute"/>
            <person name="Copeland A."/>
            <person name="Lucas S."/>
            <person name="Lapidus A."/>
            <person name="Barry K."/>
            <person name="Glavina del Rio T."/>
            <person name="Dalin E."/>
            <person name="Tice H."/>
            <person name="Pitluck S."/>
            <person name="Chain P."/>
            <person name="Malfatti S."/>
            <person name="Shin M."/>
            <person name="Vergez L."/>
            <person name="Schmutz J."/>
            <person name="Larimer F."/>
            <person name="Land M."/>
            <person name="Hauser L."/>
            <person name="Kyrpides N."/>
            <person name="Kim E."/>
            <person name="Brettar I."/>
            <person name="Rodrigues J."/>
            <person name="Konstantinidis K."/>
            <person name="Klappenbach J."/>
            <person name="Hofle M."/>
            <person name="Tiedje J."/>
            <person name="Richardson P."/>
        </authorList>
    </citation>
    <scope>NUCLEOTIDE SEQUENCE [LARGE SCALE GENOMIC DNA]</scope>
    <source>
        <strain evidence="2 3">OS195</strain>
    </source>
</reference>
<dbReference type="Pfam" id="PF08534">
    <property type="entry name" value="Redoxin"/>
    <property type="match status" value="1"/>
</dbReference>
<dbReference type="CDD" id="cd02947">
    <property type="entry name" value="TRX_family"/>
    <property type="match status" value="1"/>
</dbReference>
<dbReference type="PANTHER" id="PTHR42852">
    <property type="entry name" value="THIOL:DISULFIDE INTERCHANGE PROTEIN DSBE"/>
    <property type="match status" value="1"/>
</dbReference>
<dbReference type="SUPFAM" id="SSF52833">
    <property type="entry name" value="Thioredoxin-like"/>
    <property type="match status" value="2"/>
</dbReference>
<dbReference type="EMBL" id="CP000891">
    <property type="protein sequence ID" value="ABX51169.1"/>
    <property type="molecule type" value="Genomic_DNA"/>
</dbReference>
<dbReference type="PROSITE" id="PS51352">
    <property type="entry name" value="THIOREDOXIN_2"/>
    <property type="match status" value="1"/>
</dbReference>
<evidence type="ECO:0000313" key="2">
    <source>
        <dbReference type="EMBL" id="ABX51169.1"/>
    </source>
</evidence>
<dbReference type="Proteomes" id="UP000000770">
    <property type="component" value="Chromosome"/>
</dbReference>
<dbReference type="HOGENOM" id="CLU_067528_0_0_6"/>
<protein>
    <submittedName>
        <fullName evidence="2">Redoxin domain protein</fullName>
    </submittedName>
</protein>
<accession>A9L4Q3</accession>
<organism evidence="2 3">
    <name type="scientific">Shewanella baltica (strain OS195)</name>
    <dbReference type="NCBI Taxonomy" id="399599"/>
    <lineage>
        <taxon>Bacteria</taxon>
        <taxon>Pseudomonadati</taxon>
        <taxon>Pseudomonadota</taxon>
        <taxon>Gammaproteobacteria</taxon>
        <taxon>Alteromonadales</taxon>
        <taxon>Shewanellaceae</taxon>
        <taxon>Shewanella</taxon>
    </lineage>
</organism>
<dbReference type="InterPro" id="IPR050553">
    <property type="entry name" value="Thioredoxin_ResA/DsbE_sf"/>
</dbReference>
<sequence length="332" mass="37910" precursor="true">MYFLCKWLQITGPIVRMRVVYQFKENTMLLRQIIVMCLAVVSFATFAGDKAYQDIALKTYPDQQQVTLGSVAGDKPIYLKFWATWCQPCMEQMPHFEALQKKYQDKINIVAVNININEEQPKIADVIARFGLTMPVWLDNEGELGVALGLVGTPYSVLINRAGDVVYTSHESDANLDKFIDMLANGQELTAQTTEAPSAEQTAKLLKPWEQGEHLLFFTATWCDWYLAESRPEMSKECIAVQKGLNNLAQKVPNKAWHGVVNHLWTDDKALEDFKQLYQTKIDFSIDELGVLFNHFKIRNIPTLLWVKDGKVVQRITDFSQPEQLVKQLSAQ</sequence>
<dbReference type="Gene3D" id="3.40.30.10">
    <property type="entry name" value="Glutaredoxin"/>
    <property type="match status" value="2"/>
</dbReference>
<dbReference type="PANTHER" id="PTHR42852:SF17">
    <property type="entry name" value="THIOREDOXIN-LIKE PROTEIN HI_1115"/>
    <property type="match status" value="1"/>
</dbReference>
<proteinExistence type="predicted"/>
<dbReference type="InterPro" id="IPR036249">
    <property type="entry name" value="Thioredoxin-like_sf"/>
</dbReference>
<evidence type="ECO:0000313" key="3">
    <source>
        <dbReference type="Proteomes" id="UP000000770"/>
    </source>
</evidence>
<dbReference type="CDD" id="cd02966">
    <property type="entry name" value="TlpA_like_family"/>
    <property type="match status" value="1"/>
</dbReference>
<dbReference type="GO" id="GO:0016491">
    <property type="term" value="F:oxidoreductase activity"/>
    <property type="evidence" value="ECO:0007669"/>
    <property type="project" value="InterPro"/>
</dbReference>
<dbReference type="KEGG" id="sbn:Sbal195_4009"/>
<name>A9L4Q3_SHEB9</name>
<dbReference type="InterPro" id="IPR013740">
    <property type="entry name" value="Redoxin"/>
</dbReference>
<gene>
    <name evidence="2" type="ordered locus">Sbal195_4009</name>
</gene>